<evidence type="ECO:0000313" key="2">
    <source>
        <dbReference type="EMBL" id="CEM01982.1"/>
    </source>
</evidence>
<feature type="region of interest" description="Disordered" evidence="1">
    <location>
        <begin position="1"/>
        <end position="21"/>
    </location>
</feature>
<dbReference type="EMBL" id="CDMY01000315">
    <property type="protein sequence ID" value="CEM01982.1"/>
    <property type="molecule type" value="Genomic_DNA"/>
</dbReference>
<organism evidence="2 3">
    <name type="scientific">Vitrella brassicaformis (strain CCMP3155)</name>
    <dbReference type="NCBI Taxonomy" id="1169540"/>
    <lineage>
        <taxon>Eukaryota</taxon>
        <taxon>Sar</taxon>
        <taxon>Alveolata</taxon>
        <taxon>Colpodellida</taxon>
        <taxon>Vitrellaceae</taxon>
        <taxon>Vitrella</taxon>
    </lineage>
</organism>
<gene>
    <name evidence="2" type="ORF">Vbra_13369</name>
</gene>
<proteinExistence type="predicted"/>
<protein>
    <submittedName>
        <fullName evidence="2">Uncharacterized protein</fullName>
    </submittedName>
</protein>
<dbReference type="AlphaFoldDB" id="A0A0G4EU88"/>
<accession>A0A0G4EU88</accession>
<dbReference type="PhylomeDB" id="A0A0G4EU88"/>
<dbReference type="Proteomes" id="UP000041254">
    <property type="component" value="Unassembled WGS sequence"/>
</dbReference>
<evidence type="ECO:0000313" key="3">
    <source>
        <dbReference type="Proteomes" id="UP000041254"/>
    </source>
</evidence>
<feature type="compositionally biased region" description="Polar residues" evidence="1">
    <location>
        <begin position="8"/>
        <end position="21"/>
    </location>
</feature>
<dbReference type="InParanoid" id="A0A0G4EU88"/>
<evidence type="ECO:0000256" key="1">
    <source>
        <dbReference type="SAM" id="MobiDB-lite"/>
    </source>
</evidence>
<keyword evidence="3" id="KW-1185">Reference proteome</keyword>
<sequence length="224" mass="24898">MSGAGSPPTDNSFPSTGTEAPHTTDNHWCAGLCPDVPTTTRISMTSPPSQPRLWISATRRQENANLYLFRSWRGHTRHFDLIPFSTDYVPFAQAYRQEPASKRSTRSRQPSCCVKDATAASIHPPCVPVDHRLTAVPEENWWCPTCTPHGAAIPSFVVTLDPRGCFRRPPNLYLAGEPLHAGLVTPLFSQSAISRLAVMGSMGCVDNCRWTVRLKIRQLRRLAF</sequence>
<name>A0A0G4EU88_VITBC</name>
<dbReference type="VEuPathDB" id="CryptoDB:Vbra_13369"/>
<reference evidence="2 3" key="1">
    <citation type="submission" date="2014-11" db="EMBL/GenBank/DDBJ databases">
        <authorList>
            <person name="Zhu J."/>
            <person name="Qi W."/>
            <person name="Song R."/>
        </authorList>
    </citation>
    <scope>NUCLEOTIDE SEQUENCE [LARGE SCALE GENOMIC DNA]</scope>
</reference>